<feature type="domain" description="Nudix hydrolase" evidence="4">
    <location>
        <begin position="10"/>
        <end position="141"/>
    </location>
</feature>
<evidence type="ECO:0000256" key="2">
    <source>
        <dbReference type="ARBA" id="ARBA00022801"/>
    </source>
</evidence>
<dbReference type="PROSITE" id="PS51462">
    <property type="entry name" value="NUDIX"/>
    <property type="match status" value="1"/>
</dbReference>
<name>A0A0P7XSY1_9HYPH</name>
<dbReference type="PANTHER" id="PTHR43046">
    <property type="entry name" value="GDP-MANNOSE MANNOSYL HYDROLASE"/>
    <property type="match status" value="1"/>
</dbReference>
<evidence type="ECO:0000256" key="1">
    <source>
        <dbReference type="ARBA" id="ARBA00001946"/>
    </source>
</evidence>
<sequence>MTLQRDYPAGPLLAASICVLRGDRVLLATRTRPPMDNLYTLPGGLVEPGETLAEAALRELHEEVGVTARVLGMIRPIEIIQRDEAGAVRVHYVICAHAALWVSGEPRPGPEAGAVIWADPAALSDLPTTPHLSEIVAGAGALVRRQS</sequence>
<dbReference type="Proteomes" id="UP000182800">
    <property type="component" value="Unassembled WGS sequence"/>
</dbReference>
<dbReference type="PANTHER" id="PTHR43046:SF14">
    <property type="entry name" value="MUTT_NUDIX FAMILY PROTEIN"/>
    <property type="match status" value="1"/>
</dbReference>
<proteinExistence type="inferred from homology"/>
<dbReference type="InterPro" id="IPR015797">
    <property type="entry name" value="NUDIX_hydrolase-like_dom_sf"/>
</dbReference>
<comment type="cofactor">
    <cofactor evidence="1">
        <name>Mg(2+)</name>
        <dbReference type="ChEBI" id="CHEBI:18420"/>
    </cofactor>
</comment>
<evidence type="ECO:0000313" key="8">
    <source>
        <dbReference type="Proteomes" id="UP000182800"/>
    </source>
</evidence>
<comment type="similarity">
    <text evidence="3">Belongs to the Nudix hydrolase family.</text>
</comment>
<dbReference type="InterPro" id="IPR020084">
    <property type="entry name" value="NUDIX_hydrolase_CS"/>
</dbReference>
<dbReference type="AlphaFoldDB" id="A0A0P7XSY1"/>
<organism evidence="5 7">
    <name type="scientific">Saliniramus fredricksonii</name>
    <dbReference type="NCBI Taxonomy" id="1653334"/>
    <lineage>
        <taxon>Bacteria</taxon>
        <taxon>Pseudomonadati</taxon>
        <taxon>Pseudomonadota</taxon>
        <taxon>Alphaproteobacteria</taxon>
        <taxon>Hyphomicrobiales</taxon>
        <taxon>Salinarimonadaceae</taxon>
        <taxon>Saliniramus</taxon>
    </lineage>
</organism>
<dbReference type="Gene3D" id="3.90.79.10">
    <property type="entry name" value="Nucleoside Triphosphate Pyrophosphohydrolase"/>
    <property type="match status" value="1"/>
</dbReference>
<dbReference type="PRINTS" id="PR00502">
    <property type="entry name" value="NUDIXFAMILY"/>
</dbReference>
<evidence type="ECO:0000313" key="7">
    <source>
        <dbReference type="Proteomes" id="UP000050497"/>
    </source>
</evidence>
<dbReference type="PROSITE" id="PS00893">
    <property type="entry name" value="NUDIX_BOX"/>
    <property type="match status" value="1"/>
</dbReference>
<evidence type="ECO:0000313" key="5">
    <source>
        <dbReference type="EMBL" id="KPQ10601.1"/>
    </source>
</evidence>
<keyword evidence="2 3" id="KW-0378">Hydrolase</keyword>
<dbReference type="STRING" id="1653334.GA0071312_0790"/>
<dbReference type="EMBL" id="LJSX01000014">
    <property type="protein sequence ID" value="KPQ10601.1"/>
    <property type="molecule type" value="Genomic_DNA"/>
</dbReference>
<comment type="caution">
    <text evidence="5">The sequence shown here is derived from an EMBL/GenBank/DDBJ whole genome shotgun (WGS) entry which is preliminary data.</text>
</comment>
<dbReference type="EMBL" id="FMBM01000001">
    <property type="protein sequence ID" value="SCC79291.1"/>
    <property type="molecule type" value="Genomic_DNA"/>
</dbReference>
<evidence type="ECO:0000259" key="4">
    <source>
        <dbReference type="PROSITE" id="PS51462"/>
    </source>
</evidence>
<dbReference type="RefSeq" id="WP_074444198.1">
    <property type="nucleotide sequence ID" value="NZ_FMBM01000001.1"/>
</dbReference>
<dbReference type="InterPro" id="IPR020476">
    <property type="entry name" value="Nudix_hydrolase"/>
</dbReference>
<dbReference type="GO" id="GO:0016787">
    <property type="term" value="F:hydrolase activity"/>
    <property type="evidence" value="ECO:0007669"/>
    <property type="project" value="UniProtKB-KW"/>
</dbReference>
<dbReference type="InterPro" id="IPR000086">
    <property type="entry name" value="NUDIX_hydrolase_dom"/>
</dbReference>
<dbReference type="Pfam" id="PF00293">
    <property type="entry name" value="NUDIX"/>
    <property type="match status" value="1"/>
</dbReference>
<dbReference type="Proteomes" id="UP000050497">
    <property type="component" value="Unassembled WGS sequence"/>
</dbReference>
<gene>
    <name evidence="6" type="ORF">GA0071312_0790</name>
    <name evidence="5" type="ORF">HLUCCO17_10175</name>
</gene>
<protein>
    <submittedName>
        <fullName evidence="5 6">ADP-ribose pyrophosphatase</fullName>
    </submittedName>
</protein>
<reference evidence="5 7" key="1">
    <citation type="submission" date="2015-09" db="EMBL/GenBank/DDBJ databases">
        <title>Identification and resolution of microdiversity through metagenomic sequencing of parallel consortia.</title>
        <authorList>
            <person name="Nelson W.C."/>
            <person name="Romine M.F."/>
            <person name="Lindemann S.R."/>
        </authorList>
    </citation>
    <scope>NUCLEOTIDE SEQUENCE [LARGE SCALE GENOMIC DNA]</scope>
    <source>
        <strain evidence="5">HL-109</strain>
    </source>
</reference>
<reference evidence="6 8" key="2">
    <citation type="submission" date="2016-08" db="EMBL/GenBank/DDBJ databases">
        <authorList>
            <person name="Varghese N."/>
            <person name="Submissions Spin"/>
        </authorList>
    </citation>
    <scope>NUCLEOTIDE SEQUENCE [LARGE SCALE GENOMIC DNA]</scope>
    <source>
        <strain evidence="6 8">HL-109</strain>
    </source>
</reference>
<evidence type="ECO:0000256" key="3">
    <source>
        <dbReference type="RuleBase" id="RU003476"/>
    </source>
</evidence>
<evidence type="ECO:0000313" key="6">
    <source>
        <dbReference type="EMBL" id="SCC79291.1"/>
    </source>
</evidence>
<keyword evidence="8" id="KW-1185">Reference proteome</keyword>
<accession>A0A0P7XSY1</accession>
<dbReference type="SUPFAM" id="SSF55811">
    <property type="entry name" value="Nudix"/>
    <property type="match status" value="1"/>
</dbReference>
<dbReference type="OrthoDB" id="9761969at2"/>
<dbReference type="CDD" id="cd04673">
    <property type="entry name" value="NUDIX_ADPRase"/>
    <property type="match status" value="1"/>
</dbReference>